<evidence type="ECO:0000313" key="2">
    <source>
        <dbReference type="EMBL" id="KAF2866053.1"/>
    </source>
</evidence>
<keyword evidence="3" id="KW-1185">Reference proteome</keyword>
<accession>A0A7C8I3I9</accession>
<evidence type="ECO:0000256" key="1">
    <source>
        <dbReference type="SAM" id="SignalP"/>
    </source>
</evidence>
<protein>
    <recommendedName>
        <fullName evidence="4">Small secreted protein</fullName>
    </recommendedName>
</protein>
<sequence length="128" mass="13498">MQFTTSILALVSAFALTASAAPTSQSLNPNIIPRANAKLNQYNNADCKDNSGGNAPTYHASPPARACYNIDSTTMSFYFGLGPLTQTWVYSEAGCVGQSVNLGGNGGCQAVEANFSDRFGTIRSIMMD</sequence>
<proteinExistence type="predicted"/>
<evidence type="ECO:0008006" key="4">
    <source>
        <dbReference type="Google" id="ProtNLM"/>
    </source>
</evidence>
<organism evidence="2 3">
    <name type="scientific">Massariosphaeria phaeospora</name>
    <dbReference type="NCBI Taxonomy" id="100035"/>
    <lineage>
        <taxon>Eukaryota</taxon>
        <taxon>Fungi</taxon>
        <taxon>Dikarya</taxon>
        <taxon>Ascomycota</taxon>
        <taxon>Pezizomycotina</taxon>
        <taxon>Dothideomycetes</taxon>
        <taxon>Pleosporomycetidae</taxon>
        <taxon>Pleosporales</taxon>
        <taxon>Pleosporales incertae sedis</taxon>
        <taxon>Massariosphaeria</taxon>
    </lineage>
</organism>
<gene>
    <name evidence="2" type="ORF">BDV95DRAFT_599088</name>
</gene>
<keyword evidence="1" id="KW-0732">Signal</keyword>
<reference evidence="2 3" key="1">
    <citation type="submission" date="2020-01" db="EMBL/GenBank/DDBJ databases">
        <authorList>
            <consortium name="DOE Joint Genome Institute"/>
            <person name="Haridas S."/>
            <person name="Albert R."/>
            <person name="Binder M."/>
            <person name="Bloem J."/>
            <person name="Labutti K."/>
            <person name="Salamov A."/>
            <person name="Andreopoulos B."/>
            <person name="Baker S.E."/>
            <person name="Barry K."/>
            <person name="Bills G."/>
            <person name="Bluhm B.H."/>
            <person name="Cannon C."/>
            <person name="Castanera R."/>
            <person name="Culley D.E."/>
            <person name="Daum C."/>
            <person name="Ezra D."/>
            <person name="Gonzalez J.B."/>
            <person name="Henrissat B."/>
            <person name="Kuo A."/>
            <person name="Liang C."/>
            <person name="Lipzen A."/>
            <person name="Lutzoni F."/>
            <person name="Magnuson J."/>
            <person name="Mondo S."/>
            <person name="Nolan M."/>
            <person name="Ohm R."/>
            <person name="Pangilinan J."/>
            <person name="Park H.-J.H."/>
            <person name="Ramirez L."/>
            <person name="Alfaro M."/>
            <person name="Sun H."/>
            <person name="Tritt A."/>
            <person name="Yoshinaga Y."/>
            <person name="Zwiers L.-H.L."/>
            <person name="Turgeon B.G."/>
            <person name="Goodwin S.B."/>
            <person name="Spatafora J.W."/>
            <person name="Crous P.W."/>
            <person name="Grigoriev I.V."/>
        </authorList>
    </citation>
    <scope>NUCLEOTIDE SEQUENCE [LARGE SCALE GENOMIC DNA]</scope>
    <source>
        <strain evidence="2 3">CBS 611.86</strain>
    </source>
</reference>
<dbReference type="EMBL" id="JAADJZ010000029">
    <property type="protein sequence ID" value="KAF2866053.1"/>
    <property type="molecule type" value="Genomic_DNA"/>
</dbReference>
<dbReference type="OrthoDB" id="3777084at2759"/>
<feature type="chain" id="PRO_5028888264" description="Small secreted protein" evidence="1">
    <location>
        <begin position="21"/>
        <end position="128"/>
    </location>
</feature>
<comment type="caution">
    <text evidence="2">The sequence shown here is derived from an EMBL/GenBank/DDBJ whole genome shotgun (WGS) entry which is preliminary data.</text>
</comment>
<feature type="signal peptide" evidence="1">
    <location>
        <begin position="1"/>
        <end position="20"/>
    </location>
</feature>
<evidence type="ECO:0000313" key="3">
    <source>
        <dbReference type="Proteomes" id="UP000481861"/>
    </source>
</evidence>
<name>A0A7C8I3I9_9PLEO</name>
<dbReference type="Proteomes" id="UP000481861">
    <property type="component" value="Unassembled WGS sequence"/>
</dbReference>
<dbReference type="AlphaFoldDB" id="A0A7C8I3I9"/>